<dbReference type="PANTHER" id="PTHR48011">
    <property type="entry name" value="CCR4-NOT TRANSCRIPTIONAL COMPLEX SUBUNIT CAF120-RELATED"/>
    <property type="match status" value="1"/>
</dbReference>
<dbReference type="PROSITE" id="PS50011">
    <property type="entry name" value="PROTEIN_KINASE_DOM"/>
    <property type="match status" value="1"/>
</dbReference>
<comment type="similarity">
    <text evidence="6">Belongs to the protein kinase superfamily.</text>
</comment>
<keyword evidence="4 5" id="KW-0067">ATP-binding</keyword>
<dbReference type="Gene3D" id="1.10.510.10">
    <property type="entry name" value="Transferase(Phosphotransferase) domain 1"/>
    <property type="match status" value="1"/>
</dbReference>
<gene>
    <name evidence="8" type="ORF">LITE_LOCUS25795</name>
</gene>
<dbReference type="PANTHER" id="PTHR48011:SF51">
    <property type="entry name" value="PROTEIN KINASE SUPERFAMILY PROTEIN"/>
    <property type="match status" value="1"/>
</dbReference>
<evidence type="ECO:0000313" key="8">
    <source>
        <dbReference type="EMBL" id="CAI0438388.1"/>
    </source>
</evidence>
<evidence type="ECO:0000259" key="7">
    <source>
        <dbReference type="PROSITE" id="PS50011"/>
    </source>
</evidence>
<dbReference type="Proteomes" id="UP001154282">
    <property type="component" value="Unassembled WGS sequence"/>
</dbReference>
<name>A0AAV0LYY4_9ROSI</name>
<sequence>MCVIANHPFQDPPSPSSSAIRWSRGKLLGKGTYGKVYIGIPRTPNSPLMAVKSAPEYNAKFLKLEHRILAEFRLNPAIIQCLGAQITQEDGGPRIYNLLLEYAPCGSLSDLIARYRRLRGRRGIPESEIRVYTRTILEALSCIHSRGYAHCDIKPDNILVFPPSEEAESVGRLKVADFGAAVDLSEQSGGAENSGIRGAVRYMAPEVAVAGRVTTAMDVWALGCTVVEMVTGKRPWKGLEEEDVMARVADGRHPKIPAALSAEGRDFLNECFVVNRLKRATADSLLSHRFVARCYSSTDQ</sequence>
<keyword evidence="6" id="KW-0723">Serine/threonine-protein kinase</keyword>
<organism evidence="8 9">
    <name type="scientific">Linum tenue</name>
    <dbReference type="NCBI Taxonomy" id="586396"/>
    <lineage>
        <taxon>Eukaryota</taxon>
        <taxon>Viridiplantae</taxon>
        <taxon>Streptophyta</taxon>
        <taxon>Embryophyta</taxon>
        <taxon>Tracheophyta</taxon>
        <taxon>Spermatophyta</taxon>
        <taxon>Magnoliopsida</taxon>
        <taxon>eudicotyledons</taxon>
        <taxon>Gunneridae</taxon>
        <taxon>Pentapetalae</taxon>
        <taxon>rosids</taxon>
        <taxon>fabids</taxon>
        <taxon>Malpighiales</taxon>
        <taxon>Linaceae</taxon>
        <taxon>Linum</taxon>
    </lineage>
</organism>
<evidence type="ECO:0000256" key="3">
    <source>
        <dbReference type="ARBA" id="ARBA00022777"/>
    </source>
</evidence>
<evidence type="ECO:0000256" key="1">
    <source>
        <dbReference type="ARBA" id="ARBA00022679"/>
    </source>
</evidence>
<accession>A0AAV0LYY4</accession>
<protein>
    <recommendedName>
        <fullName evidence="7">Protein kinase domain-containing protein</fullName>
    </recommendedName>
</protein>
<proteinExistence type="inferred from homology"/>
<dbReference type="CDD" id="cd06606">
    <property type="entry name" value="STKc_MAPKKK"/>
    <property type="match status" value="1"/>
</dbReference>
<dbReference type="InterPro" id="IPR000719">
    <property type="entry name" value="Prot_kinase_dom"/>
</dbReference>
<dbReference type="GO" id="GO:0007165">
    <property type="term" value="P:signal transduction"/>
    <property type="evidence" value="ECO:0007669"/>
    <property type="project" value="TreeGrafter"/>
</dbReference>
<evidence type="ECO:0000256" key="4">
    <source>
        <dbReference type="ARBA" id="ARBA00022840"/>
    </source>
</evidence>
<evidence type="ECO:0000256" key="6">
    <source>
        <dbReference type="RuleBase" id="RU000304"/>
    </source>
</evidence>
<dbReference type="AlphaFoldDB" id="A0AAV0LYY4"/>
<dbReference type="SMART" id="SM00220">
    <property type="entry name" value="S_TKc"/>
    <property type="match status" value="1"/>
</dbReference>
<dbReference type="GO" id="GO:0005524">
    <property type="term" value="F:ATP binding"/>
    <property type="evidence" value="ECO:0007669"/>
    <property type="project" value="UniProtKB-UniRule"/>
</dbReference>
<dbReference type="GO" id="GO:0004674">
    <property type="term" value="F:protein serine/threonine kinase activity"/>
    <property type="evidence" value="ECO:0007669"/>
    <property type="project" value="UniProtKB-KW"/>
</dbReference>
<dbReference type="InterPro" id="IPR011009">
    <property type="entry name" value="Kinase-like_dom_sf"/>
</dbReference>
<reference evidence="8" key="1">
    <citation type="submission" date="2022-08" db="EMBL/GenBank/DDBJ databases">
        <authorList>
            <person name="Gutierrez-Valencia J."/>
        </authorList>
    </citation>
    <scope>NUCLEOTIDE SEQUENCE</scope>
</reference>
<dbReference type="InterPro" id="IPR017441">
    <property type="entry name" value="Protein_kinase_ATP_BS"/>
</dbReference>
<feature type="binding site" evidence="5">
    <location>
        <position position="52"/>
    </location>
    <ligand>
        <name>ATP</name>
        <dbReference type="ChEBI" id="CHEBI:30616"/>
    </ligand>
</feature>
<keyword evidence="2 5" id="KW-0547">Nucleotide-binding</keyword>
<dbReference type="PROSITE" id="PS00108">
    <property type="entry name" value="PROTEIN_KINASE_ST"/>
    <property type="match status" value="1"/>
</dbReference>
<keyword evidence="1" id="KW-0808">Transferase</keyword>
<dbReference type="SUPFAM" id="SSF56112">
    <property type="entry name" value="Protein kinase-like (PK-like)"/>
    <property type="match status" value="1"/>
</dbReference>
<dbReference type="EMBL" id="CAMGYJ010000006">
    <property type="protein sequence ID" value="CAI0438388.1"/>
    <property type="molecule type" value="Genomic_DNA"/>
</dbReference>
<evidence type="ECO:0000256" key="2">
    <source>
        <dbReference type="ARBA" id="ARBA00022741"/>
    </source>
</evidence>
<dbReference type="Pfam" id="PF00069">
    <property type="entry name" value="Pkinase"/>
    <property type="match status" value="1"/>
</dbReference>
<dbReference type="InterPro" id="IPR008271">
    <property type="entry name" value="Ser/Thr_kinase_AS"/>
</dbReference>
<evidence type="ECO:0000256" key="5">
    <source>
        <dbReference type="PROSITE-ProRule" id="PRU10141"/>
    </source>
</evidence>
<dbReference type="InterPro" id="IPR052751">
    <property type="entry name" value="Plant_MAPKKK"/>
</dbReference>
<keyword evidence="9" id="KW-1185">Reference proteome</keyword>
<feature type="domain" description="Protein kinase" evidence="7">
    <location>
        <begin position="22"/>
        <end position="291"/>
    </location>
</feature>
<comment type="caution">
    <text evidence="8">The sequence shown here is derived from an EMBL/GenBank/DDBJ whole genome shotgun (WGS) entry which is preliminary data.</text>
</comment>
<dbReference type="PROSITE" id="PS00107">
    <property type="entry name" value="PROTEIN_KINASE_ATP"/>
    <property type="match status" value="1"/>
</dbReference>
<evidence type="ECO:0000313" key="9">
    <source>
        <dbReference type="Proteomes" id="UP001154282"/>
    </source>
</evidence>
<keyword evidence="3" id="KW-0418">Kinase</keyword>